<dbReference type="CDD" id="cd00143">
    <property type="entry name" value="PP2Cc"/>
    <property type="match status" value="1"/>
</dbReference>
<keyword evidence="2" id="KW-0812">Transmembrane</keyword>
<evidence type="ECO:0000313" key="4">
    <source>
        <dbReference type="EMBL" id="KDR43622.1"/>
    </source>
</evidence>
<feature type="compositionally biased region" description="Low complexity" evidence="1">
    <location>
        <begin position="395"/>
        <end position="415"/>
    </location>
</feature>
<organism evidence="4 5">
    <name type="scientific">Caballeronia glathei</name>
    <dbReference type="NCBI Taxonomy" id="60547"/>
    <lineage>
        <taxon>Bacteria</taxon>
        <taxon>Pseudomonadati</taxon>
        <taxon>Pseudomonadota</taxon>
        <taxon>Betaproteobacteria</taxon>
        <taxon>Burkholderiales</taxon>
        <taxon>Burkholderiaceae</taxon>
        <taxon>Caballeronia</taxon>
    </lineage>
</organism>
<evidence type="ECO:0000259" key="3">
    <source>
        <dbReference type="PROSITE" id="PS51746"/>
    </source>
</evidence>
<dbReference type="Gene3D" id="3.60.40.10">
    <property type="entry name" value="PPM-type phosphatase domain"/>
    <property type="match status" value="1"/>
</dbReference>
<dbReference type="InterPro" id="IPR001932">
    <property type="entry name" value="PPM-type_phosphatase-like_dom"/>
</dbReference>
<dbReference type="PANTHER" id="PTHR47992">
    <property type="entry name" value="PROTEIN PHOSPHATASE"/>
    <property type="match status" value="1"/>
</dbReference>
<protein>
    <submittedName>
        <fullName evidence="4">Serine/threonine protein phosphatase</fullName>
    </submittedName>
</protein>
<dbReference type="GO" id="GO:0004722">
    <property type="term" value="F:protein serine/threonine phosphatase activity"/>
    <property type="evidence" value="ECO:0007669"/>
    <property type="project" value="InterPro"/>
</dbReference>
<dbReference type="InterPro" id="IPR036457">
    <property type="entry name" value="PPM-type-like_dom_sf"/>
</dbReference>
<accession>A0A069PT89</accession>
<dbReference type="AlphaFoldDB" id="A0A069PT89"/>
<dbReference type="STRING" id="60547.GCA_000751215_02277"/>
<dbReference type="Pfam" id="PF13672">
    <property type="entry name" value="PP2C_2"/>
    <property type="match status" value="1"/>
</dbReference>
<feature type="region of interest" description="Disordered" evidence="1">
    <location>
        <begin position="364"/>
        <end position="430"/>
    </location>
</feature>
<keyword evidence="5" id="KW-1185">Reference proteome</keyword>
<evidence type="ECO:0000313" key="5">
    <source>
        <dbReference type="Proteomes" id="UP000027466"/>
    </source>
</evidence>
<dbReference type="SMART" id="SM00331">
    <property type="entry name" value="PP2C_SIG"/>
    <property type="match status" value="1"/>
</dbReference>
<feature type="domain" description="PPM-type phosphatase" evidence="3">
    <location>
        <begin position="3"/>
        <end position="242"/>
    </location>
</feature>
<gene>
    <name evidence="4" type="ORF">BG61_32490</name>
</gene>
<keyword evidence="2" id="KW-0472">Membrane</keyword>
<dbReference type="InterPro" id="IPR015655">
    <property type="entry name" value="PP2C"/>
</dbReference>
<keyword evidence="2" id="KW-1133">Transmembrane helix</keyword>
<evidence type="ECO:0000256" key="1">
    <source>
        <dbReference type="SAM" id="MobiDB-lite"/>
    </source>
</evidence>
<sequence>MWSVGQRSETGYVRSENQDRMSWIRAPACDVFVVSDGMGGHAGGALAAQLTVQTLQERLSGMTSVEDAGATLERAFQAANEAVYERGQTGSAATARMGATAVALLAAGPRIMLAHVGDSRAYRLTRGGVLERLTKDHSLVQRMVDAGMLTEAQAADHPDSSVLERAMGQAPRVEVEVSAWRPMRAGEVCMLCSDGLCGYVGDDEIAAVMRGGQQPQDMADQLVRLALERGGEDNVTVQVLQCNSGGSLLRRWLSRSALARFGIGVPVVIAALWLGWSGVLSNRSSQGNRADGAPASASLGSVPAAVPSAPAPAAATAGALPSPIEARVAALERDARNDAAEHRARDASLAQQIESLTARIDQLDRKASAPSAASTPATSRARKPAKSAKKPEQQASTVAASASTPASTSPAPAAAESQRTPPSEPVEAAP</sequence>
<dbReference type="Proteomes" id="UP000027466">
    <property type="component" value="Unassembled WGS sequence"/>
</dbReference>
<reference evidence="4 5" key="1">
    <citation type="submission" date="2014-03" db="EMBL/GenBank/DDBJ databases">
        <title>Draft Genome Sequences of Four Burkholderia Strains.</title>
        <authorList>
            <person name="Liu X.Y."/>
            <person name="Li C.X."/>
            <person name="Xu J.H."/>
        </authorList>
    </citation>
    <scope>NUCLEOTIDE SEQUENCE [LARGE SCALE GENOMIC DNA]</scope>
    <source>
        <strain evidence="4 5">DSM 50014</strain>
    </source>
</reference>
<evidence type="ECO:0000256" key="2">
    <source>
        <dbReference type="SAM" id="Phobius"/>
    </source>
</evidence>
<dbReference type="SMART" id="SM00332">
    <property type="entry name" value="PP2Cc"/>
    <property type="match status" value="1"/>
</dbReference>
<proteinExistence type="predicted"/>
<feature type="region of interest" description="Disordered" evidence="1">
    <location>
        <begin position="284"/>
        <end position="308"/>
    </location>
</feature>
<comment type="caution">
    <text evidence="4">The sequence shown here is derived from an EMBL/GenBank/DDBJ whole genome shotgun (WGS) entry which is preliminary data.</text>
</comment>
<dbReference type="PROSITE" id="PS51746">
    <property type="entry name" value="PPM_2"/>
    <property type="match status" value="1"/>
</dbReference>
<feature type="compositionally biased region" description="Low complexity" evidence="1">
    <location>
        <begin position="368"/>
        <end position="379"/>
    </location>
</feature>
<name>A0A069PT89_9BURK</name>
<feature type="compositionally biased region" description="Low complexity" evidence="1">
    <location>
        <begin position="293"/>
        <end position="308"/>
    </location>
</feature>
<dbReference type="EMBL" id="JFHC01000006">
    <property type="protein sequence ID" value="KDR43622.1"/>
    <property type="molecule type" value="Genomic_DNA"/>
</dbReference>
<dbReference type="SUPFAM" id="SSF81606">
    <property type="entry name" value="PP2C-like"/>
    <property type="match status" value="1"/>
</dbReference>
<feature type="transmembrane region" description="Helical" evidence="2">
    <location>
        <begin position="257"/>
        <end position="276"/>
    </location>
</feature>